<reference evidence="6 8" key="2">
    <citation type="journal article" date="2018" name="Plant J.">
        <title>The Physcomitrella patens chromosome-scale assembly reveals moss genome structure and evolution.</title>
        <authorList>
            <person name="Lang D."/>
            <person name="Ullrich K.K."/>
            <person name="Murat F."/>
            <person name="Fuchs J."/>
            <person name="Jenkins J."/>
            <person name="Haas F.B."/>
            <person name="Piednoel M."/>
            <person name="Gundlach H."/>
            <person name="Van Bel M."/>
            <person name="Meyberg R."/>
            <person name="Vives C."/>
            <person name="Morata J."/>
            <person name="Symeonidi A."/>
            <person name="Hiss M."/>
            <person name="Muchero W."/>
            <person name="Kamisugi Y."/>
            <person name="Saleh O."/>
            <person name="Blanc G."/>
            <person name="Decker E.L."/>
            <person name="van Gessel N."/>
            <person name="Grimwood J."/>
            <person name="Hayes R.D."/>
            <person name="Graham S.W."/>
            <person name="Gunter L.E."/>
            <person name="McDaniel S.F."/>
            <person name="Hoernstein S.N.W."/>
            <person name="Larsson A."/>
            <person name="Li F.W."/>
            <person name="Perroud P.F."/>
            <person name="Phillips J."/>
            <person name="Ranjan P."/>
            <person name="Rokshar D.S."/>
            <person name="Rothfels C.J."/>
            <person name="Schneider L."/>
            <person name="Shu S."/>
            <person name="Stevenson D.W."/>
            <person name="Thummler F."/>
            <person name="Tillich M."/>
            <person name="Villarreal Aguilar J.C."/>
            <person name="Widiez T."/>
            <person name="Wong G.K."/>
            <person name="Wymore A."/>
            <person name="Zhang Y."/>
            <person name="Zimmer A.D."/>
            <person name="Quatrano R.S."/>
            <person name="Mayer K.F.X."/>
            <person name="Goodstein D."/>
            <person name="Casacuberta J.M."/>
            <person name="Vandepoele K."/>
            <person name="Reski R."/>
            <person name="Cuming A.C."/>
            <person name="Tuskan G.A."/>
            <person name="Maumus F."/>
            <person name="Salse J."/>
            <person name="Schmutz J."/>
            <person name="Rensing S.A."/>
        </authorList>
    </citation>
    <scope>NUCLEOTIDE SEQUENCE [LARGE SCALE GENOMIC DNA]</scope>
    <source>
        <strain evidence="7 8">cv. Gransden 2004</strain>
    </source>
</reference>
<dbReference type="STRING" id="3218.A0A2K1J2R0"/>
<dbReference type="GO" id="GO:0005975">
    <property type="term" value="P:carbohydrate metabolic process"/>
    <property type="evidence" value="ECO:0007669"/>
    <property type="project" value="InterPro"/>
</dbReference>
<keyword evidence="3" id="KW-0326">Glycosidase</keyword>
<evidence type="ECO:0000256" key="2">
    <source>
        <dbReference type="ARBA" id="ARBA00022801"/>
    </source>
</evidence>
<dbReference type="EnsemblPlants" id="Pp3c17_5150V3.1">
    <property type="protein sequence ID" value="PAC:32905843.CDS.1"/>
    <property type="gene ID" value="Pp3c17_5150"/>
</dbReference>
<dbReference type="Proteomes" id="UP000006727">
    <property type="component" value="Chromosome 17"/>
</dbReference>
<dbReference type="InterPro" id="IPR044965">
    <property type="entry name" value="Glyco_hydro_17_plant"/>
</dbReference>
<dbReference type="FunFam" id="3.20.20.80:FF:000010">
    <property type="entry name" value="glucan endo-1,3-beta-glucosidase, basic"/>
    <property type="match status" value="1"/>
</dbReference>
<name>A0A2K1J2R0_PHYPA</name>
<dbReference type="EnsemblPlants" id="Pp3c17_5150V3.2">
    <property type="protein sequence ID" value="PAC:32905844.CDS.1"/>
    <property type="gene ID" value="Pp3c17_5150"/>
</dbReference>
<feature type="signal peptide" evidence="5">
    <location>
        <begin position="1"/>
        <end position="22"/>
    </location>
</feature>
<reference evidence="6 8" key="1">
    <citation type="journal article" date="2008" name="Science">
        <title>The Physcomitrella genome reveals evolutionary insights into the conquest of land by plants.</title>
        <authorList>
            <person name="Rensing S."/>
            <person name="Lang D."/>
            <person name="Zimmer A."/>
            <person name="Terry A."/>
            <person name="Salamov A."/>
            <person name="Shapiro H."/>
            <person name="Nishiyama T."/>
            <person name="Perroud P.-F."/>
            <person name="Lindquist E."/>
            <person name="Kamisugi Y."/>
            <person name="Tanahashi T."/>
            <person name="Sakakibara K."/>
            <person name="Fujita T."/>
            <person name="Oishi K."/>
            <person name="Shin-I T."/>
            <person name="Kuroki Y."/>
            <person name="Toyoda A."/>
            <person name="Suzuki Y."/>
            <person name="Hashimoto A."/>
            <person name="Yamaguchi K."/>
            <person name="Sugano A."/>
            <person name="Kohara Y."/>
            <person name="Fujiyama A."/>
            <person name="Anterola A."/>
            <person name="Aoki S."/>
            <person name="Ashton N."/>
            <person name="Barbazuk W.B."/>
            <person name="Barker E."/>
            <person name="Bennetzen J."/>
            <person name="Bezanilla M."/>
            <person name="Blankenship R."/>
            <person name="Cho S.H."/>
            <person name="Dutcher S."/>
            <person name="Estelle M."/>
            <person name="Fawcett J.A."/>
            <person name="Gundlach H."/>
            <person name="Hanada K."/>
            <person name="Heyl A."/>
            <person name="Hicks K.A."/>
            <person name="Hugh J."/>
            <person name="Lohr M."/>
            <person name="Mayer K."/>
            <person name="Melkozernov A."/>
            <person name="Murata T."/>
            <person name="Nelson D."/>
            <person name="Pils B."/>
            <person name="Prigge M."/>
            <person name="Reiss B."/>
            <person name="Renner T."/>
            <person name="Rombauts S."/>
            <person name="Rushton P."/>
            <person name="Sanderfoot A."/>
            <person name="Schween G."/>
            <person name="Shiu S.-H."/>
            <person name="Stueber K."/>
            <person name="Theodoulou F.L."/>
            <person name="Tu H."/>
            <person name="Van de Peer Y."/>
            <person name="Verrier P.J."/>
            <person name="Waters E."/>
            <person name="Wood A."/>
            <person name="Yang L."/>
            <person name="Cove D."/>
            <person name="Cuming A."/>
            <person name="Hasebe M."/>
            <person name="Lucas S."/>
            <person name="Mishler D.B."/>
            <person name="Reski R."/>
            <person name="Grigoriev I."/>
            <person name="Quatrano R.S."/>
            <person name="Boore J.L."/>
        </authorList>
    </citation>
    <scope>NUCLEOTIDE SEQUENCE [LARGE SCALE GENOMIC DNA]</scope>
    <source>
        <strain evidence="7 8">cv. Gransden 2004</strain>
    </source>
</reference>
<dbReference type="EMBL" id="ABEU02000017">
    <property type="protein sequence ID" value="PNR35815.1"/>
    <property type="molecule type" value="Genomic_DNA"/>
</dbReference>
<keyword evidence="8" id="KW-1185">Reference proteome</keyword>
<evidence type="ECO:0000313" key="6">
    <source>
        <dbReference type="EMBL" id="PNR35815.1"/>
    </source>
</evidence>
<evidence type="ECO:0000313" key="7">
    <source>
        <dbReference type="EnsemblPlants" id="PAC:32905843.CDS.1"/>
    </source>
</evidence>
<proteinExistence type="inferred from homology"/>
<dbReference type="GO" id="GO:0004553">
    <property type="term" value="F:hydrolase activity, hydrolyzing O-glycosyl compounds"/>
    <property type="evidence" value="ECO:0007669"/>
    <property type="project" value="InterPro"/>
</dbReference>
<dbReference type="RefSeq" id="XP_024400456.1">
    <property type="nucleotide sequence ID" value="XM_024544688.2"/>
</dbReference>
<evidence type="ECO:0000256" key="5">
    <source>
        <dbReference type="SAM" id="SignalP"/>
    </source>
</evidence>
<dbReference type="OrthoDB" id="941679at2759"/>
<evidence type="ECO:0000313" key="8">
    <source>
        <dbReference type="Proteomes" id="UP000006727"/>
    </source>
</evidence>
<dbReference type="InterPro" id="IPR017853">
    <property type="entry name" value="GH"/>
</dbReference>
<dbReference type="AlphaFoldDB" id="A0A2K1J2R0"/>
<dbReference type="Gene3D" id="3.20.20.80">
    <property type="entry name" value="Glycosidases"/>
    <property type="match status" value="1"/>
</dbReference>
<evidence type="ECO:0000256" key="3">
    <source>
        <dbReference type="ARBA" id="ARBA00023295"/>
    </source>
</evidence>
<feature type="chain" id="PRO_5044576289" description="Glucan endo-1,3-beta-D-glucosidase" evidence="5">
    <location>
        <begin position="23"/>
        <end position="382"/>
    </location>
</feature>
<keyword evidence="5" id="KW-0732">Signal</keyword>
<evidence type="ECO:0000256" key="1">
    <source>
        <dbReference type="ARBA" id="ARBA00008773"/>
    </source>
</evidence>
<sequence length="382" mass="41629">MAPMKSLLFVTVLVATVSVVAAARRCGGDAVGVVGAGATIGICYGRVANNLPSPREVVDLLGSRGVTDVKIYDATTDIVHAFANSGITLSVAISNRGVTTMANSQDAANDWVQRYVRPHSHIGSIGVGNEYLSDHGNDASKLVPAMRNVQRALESVGLGHIKVSTPYAFGLISRSYPPSAGEFADNVKSVTREVLEFVQEKNSVFMVNIYPFFSYKNNPHEISLDYALFNPNAPTVWDSGRQYRNLFDAQVDAVYAAMDRLGYGDTKLMITESGWPSNGGATGANNDNARTYNNNLVKHVLRNGTPRRPNDRIKTFIFALFNENEKHGEPEERNFGLYYPDRRPVYHIDLSVSSSSAADRNVTVSVTGDRPADANFRSQAVE</sequence>
<dbReference type="GeneID" id="112294363"/>
<keyword evidence="2" id="KW-0378">Hydrolase</keyword>
<dbReference type="PaxDb" id="3218-PP1S26_166V6.1"/>
<protein>
    <recommendedName>
        <fullName evidence="9">Glucan endo-1,3-beta-D-glucosidase</fullName>
    </recommendedName>
</protein>
<dbReference type="InterPro" id="IPR000490">
    <property type="entry name" value="Glyco_hydro_17"/>
</dbReference>
<accession>A0A2K1J2R0</accession>
<dbReference type="Gramene" id="Pp3c17_5150V3.1">
    <property type="protein sequence ID" value="PAC:32905843.CDS.1"/>
    <property type="gene ID" value="Pp3c17_5150"/>
</dbReference>
<reference evidence="7" key="3">
    <citation type="submission" date="2020-12" db="UniProtKB">
        <authorList>
            <consortium name="EnsemblPlants"/>
        </authorList>
    </citation>
    <scope>IDENTIFICATION</scope>
</reference>
<comment type="similarity">
    <text evidence="1 4">Belongs to the glycosyl hydrolase 17 family.</text>
</comment>
<dbReference type="SUPFAM" id="SSF51445">
    <property type="entry name" value="(Trans)glycosidases"/>
    <property type="match status" value="1"/>
</dbReference>
<gene>
    <name evidence="7" type="primary">LOC112294363</name>
    <name evidence="6" type="ORF">PHYPA_021665</name>
</gene>
<organism evidence="6">
    <name type="scientific">Physcomitrium patens</name>
    <name type="common">Spreading-leaved earth moss</name>
    <name type="synonym">Physcomitrella patens</name>
    <dbReference type="NCBI Taxonomy" id="3218"/>
    <lineage>
        <taxon>Eukaryota</taxon>
        <taxon>Viridiplantae</taxon>
        <taxon>Streptophyta</taxon>
        <taxon>Embryophyta</taxon>
        <taxon>Bryophyta</taxon>
        <taxon>Bryophytina</taxon>
        <taxon>Bryopsida</taxon>
        <taxon>Funariidae</taxon>
        <taxon>Funariales</taxon>
        <taxon>Funariaceae</taxon>
        <taxon>Physcomitrium</taxon>
    </lineage>
</organism>
<dbReference type="Gramene" id="Pp3c17_5150V3.2">
    <property type="protein sequence ID" value="PAC:32905844.CDS.1"/>
    <property type="gene ID" value="Pp3c17_5150"/>
</dbReference>
<evidence type="ECO:0000256" key="4">
    <source>
        <dbReference type="RuleBase" id="RU004335"/>
    </source>
</evidence>
<dbReference type="PANTHER" id="PTHR32227">
    <property type="entry name" value="GLUCAN ENDO-1,3-BETA-GLUCOSIDASE BG1-RELATED-RELATED"/>
    <property type="match status" value="1"/>
</dbReference>
<evidence type="ECO:0008006" key="9">
    <source>
        <dbReference type="Google" id="ProtNLM"/>
    </source>
</evidence>
<dbReference type="Pfam" id="PF00332">
    <property type="entry name" value="Glyco_hydro_17"/>
    <property type="match status" value="1"/>
</dbReference>